<evidence type="ECO:0000313" key="11">
    <source>
        <dbReference type="EMBL" id="MBB5628173.1"/>
    </source>
</evidence>
<dbReference type="GO" id="GO:0016779">
    <property type="term" value="F:nucleotidyltransferase activity"/>
    <property type="evidence" value="ECO:0007669"/>
    <property type="project" value="UniProtKB-KW"/>
</dbReference>
<keyword evidence="7" id="KW-0408">Iron</keyword>
<evidence type="ECO:0000256" key="2">
    <source>
        <dbReference type="ARBA" id="ARBA00019403"/>
    </source>
</evidence>
<dbReference type="SUPFAM" id="SSF52141">
    <property type="entry name" value="Uracil-DNA glycosylase-like"/>
    <property type="match status" value="1"/>
</dbReference>
<evidence type="ECO:0000259" key="10">
    <source>
        <dbReference type="SMART" id="SM00986"/>
    </source>
</evidence>
<evidence type="ECO:0000256" key="6">
    <source>
        <dbReference type="ARBA" id="ARBA00022801"/>
    </source>
</evidence>
<evidence type="ECO:0000313" key="12">
    <source>
        <dbReference type="Proteomes" id="UP000588112"/>
    </source>
</evidence>
<keyword evidence="8" id="KW-0411">Iron-sulfur</keyword>
<dbReference type="Proteomes" id="UP000588112">
    <property type="component" value="Unassembled WGS sequence"/>
</dbReference>
<dbReference type="GO" id="GO:0006281">
    <property type="term" value="P:DNA repair"/>
    <property type="evidence" value="ECO:0007669"/>
    <property type="project" value="UniProtKB-KW"/>
</dbReference>
<keyword evidence="11" id="KW-0548">Nucleotidyltransferase</keyword>
<gene>
    <name evidence="11" type="ORF">BJ981_003872</name>
</gene>
<dbReference type="SMART" id="SM00987">
    <property type="entry name" value="UreE_C"/>
    <property type="match status" value="1"/>
</dbReference>
<reference evidence="11 12" key="1">
    <citation type="submission" date="2020-08" db="EMBL/GenBank/DDBJ databases">
        <title>Sequencing the genomes of 1000 actinobacteria strains.</title>
        <authorList>
            <person name="Klenk H.-P."/>
        </authorList>
    </citation>
    <scope>NUCLEOTIDE SEQUENCE [LARGE SCALE GENOMIC DNA]</scope>
    <source>
        <strain evidence="11 12">DSM 45790</strain>
    </source>
</reference>
<keyword evidence="3" id="KW-0004">4Fe-4S</keyword>
<dbReference type="RefSeq" id="WP_184612733.1">
    <property type="nucleotide sequence ID" value="NZ_BOOS01000017.1"/>
</dbReference>
<accession>A0A7W8Z644</accession>
<evidence type="ECO:0000256" key="1">
    <source>
        <dbReference type="ARBA" id="ARBA00006521"/>
    </source>
</evidence>
<evidence type="ECO:0000256" key="5">
    <source>
        <dbReference type="ARBA" id="ARBA00022763"/>
    </source>
</evidence>
<comment type="similarity">
    <text evidence="1">Belongs to the uracil-DNA glycosylase (UDG) superfamily. Type 4 (UDGa) family.</text>
</comment>
<dbReference type="GO" id="GO:0051539">
    <property type="term" value="F:4 iron, 4 sulfur cluster binding"/>
    <property type="evidence" value="ECO:0007669"/>
    <property type="project" value="UniProtKB-KW"/>
</dbReference>
<dbReference type="AlphaFoldDB" id="A0A7W8Z644"/>
<sequence>MTTADGEGYDASPYVPQGADLDELRAAAADCHGCPLYRDATQTVFGEGDPSARVLLVGEQPGDQEDRQGHPFVGPAGRVLERALGEAGVDPGDTYVTNAVKHFKFDFRGGGKKRIHKPPSLREMAACRPWLAAEMRLVRPEVVVALGATAGKTLLGPAFRVSDRRGVPEPFPGEKPELWRQVMGEGRACLVATIHPSAVLRADDREAMYAGLVSDLRRVSDALR</sequence>
<dbReference type="InterPro" id="IPR036895">
    <property type="entry name" value="Uracil-DNA_glycosylase-like_sf"/>
</dbReference>
<dbReference type="Pfam" id="PF03167">
    <property type="entry name" value="UDG"/>
    <property type="match status" value="1"/>
</dbReference>
<comment type="caution">
    <text evidence="11">The sequence shown here is derived from an EMBL/GenBank/DDBJ whole genome shotgun (WGS) entry which is preliminary data.</text>
</comment>
<keyword evidence="5" id="KW-0227">DNA damage</keyword>
<dbReference type="NCBIfam" id="TIGR03914">
    <property type="entry name" value="UDG_fam_dom"/>
    <property type="match status" value="1"/>
</dbReference>
<dbReference type="GO" id="GO:0046872">
    <property type="term" value="F:metal ion binding"/>
    <property type="evidence" value="ECO:0007669"/>
    <property type="project" value="UniProtKB-KW"/>
</dbReference>
<name>A0A7W8Z644_9ACTN</name>
<proteinExistence type="inferred from homology"/>
<evidence type="ECO:0000256" key="7">
    <source>
        <dbReference type="ARBA" id="ARBA00023004"/>
    </source>
</evidence>
<protein>
    <recommendedName>
        <fullName evidence="2">Type-4 uracil-DNA glycosylase</fullName>
    </recommendedName>
</protein>
<dbReference type="GO" id="GO:0097506">
    <property type="term" value="F:deaminated base DNA N-glycosylase activity"/>
    <property type="evidence" value="ECO:0007669"/>
    <property type="project" value="UniProtKB-ARBA"/>
</dbReference>
<dbReference type="SMART" id="SM00986">
    <property type="entry name" value="UDG"/>
    <property type="match status" value="1"/>
</dbReference>
<dbReference type="InterPro" id="IPR005122">
    <property type="entry name" value="Uracil-DNA_glycosylase-like"/>
</dbReference>
<keyword evidence="4" id="KW-0479">Metal-binding</keyword>
<dbReference type="InterPro" id="IPR051536">
    <property type="entry name" value="UDG_Type-4/5"/>
</dbReference>
<feature type="domain" description="Uracil-DNA glycosylase-like" evidence="10">
    <location>
        <begin position="45"/>
        <end position="217"/>
    </location>
</feature>
<keyword evidence="6" id="KW-0378">Hydrolase</keyword>
<keyword evidence="11" id="KW-0808">Transferase</keyword>
<evidence type="ECO:0000256" key="4">
    <source>
        <dbReference type="ARBA" id="ARBA00022723"/>
    </source>
</evidence>
<keyword evidence="12" id="KW-1185">Reference proteome</keyword>
<dbReference type="InterPro" id="IPR005273">
    <property type="entry name" value="Ura-DNA_glyco_family4"/>
</dbReference>
<evidence type="ECO:0000256" key="9">
    <source>
        <dbReference type="ARBA" id="ARBA00023204"/>
    </source>
</evidence>
<dbReference type="PANTHER" id="PTHR33693:SF9">
    <property type="entry name" value="TYPE-4 URACIL-DNA GLYCOSYLASE"/>
    <property type="match status" value="1"/>
</dbReference>
<dbReference type="CDD" id="cd10030">
    <property type="entry name" value="UDG-F4_TTUDGA_SPO1dp_like"/>
    <property type="match status" value="1"/>
</dbReference>
<dbReference type="EMBL" id="JACHBR010000001">
    <property type="protein sequence ID" value="MBB5628173.1"/>
    <property type="molecule type" value="Genomic_DNA"/>
</dbReference>
<dbReference type="PANTHER" id="PTHR33693">
    <property type="entry name" value="TYPE-5 URACIL-DNA GLYCOSYLASE"/>
    <property type="match status" value="1"/>
</dbReference>
<evidence type="ECO:0000256" key="3">
    <source>
        <dbReference type="ARBA" id="ARBA00022485"/>
    </source>
</evidence>
<keyword evidence="9" id="KW-0234">DNA repair</keyword>
<organism evidence="11 12">
    <name type="scientific">Sphaerisporangium krabiense</name>
    <dbReference type="NCBI Taxonomy" id="763782"/>
    <lineage>
        <taxon>Bacteria</taxon>
        <taxon>Bacillati</taxon>
        <taxon>Actinomycetota</taxon>
        <taxon>Actinomycetes</taxon>
        <taxon>Streptosporangiales</taxon>
        <taxon>Streptosporangiaceae</taxon>
        <taxon>Sphaerisporangium</taxon>
    </lineage>
</organism>
<dbReference type="Gene3D" id="3.40.470.10">
    <property type="entry name" value="Uracil-DNA glycosylase-like domain"/>
    <property type="match status" value="1"/>
</dbReference>
<evidence type="ECO:0000256" key="8">
    <source>
        <dbReference type="ARBA" id="ARBA00023014"/>
    </source>
</evidence>